<dbReference type="Gene3D" id="3.50.50.60">
    <property type="entry name" value="FAD/NAD(P)-binding domain"/>
    <property type="match status" value="1"/>
</dbReference>
<dbReference type="Pfam" id="PF05199">
    <property type="entry name" value="GMC_oxred_C"/>
    <property type="match status" value="1"/>
</dbReference>
<evidence type="ECO:0000259" key="5">
    <source>
        <dbReference type="Pfam" id="PF05199"/>
    </source>
</evidence>
<dbReference type="PANTHER" id="PTHR46056">
    <property type="entry name" value="LONG-CHAIN-ALCOHOL OXIDASE"/>
    <property type="match status" value="1"/>
</dbReference>
<dbReference type="EMBL" id="JAAYQL010000006">
    <property type="protein sequence ID" value="NLK31462.1"/>
    <property type="molecule type" value="Genomic_DNA"/>
</dbReference>
<keyword evidence="2" id="KW-0285">Flavoprotein</keyword>
<name>A0A7K4AS15_9EURY</name>
<dbReference type="Gene3D" id="3.30.560.10">
    <property type="entry name" value="Glucose Oxidase, domain 3"/>
    <property type="match status" value="1"/>
</dbReference>
<reference evidence="6 7" key="1">
    <citation type="journal article" date="2020" name="Biotechnol. Biofuels">
        <title>New insights from the biogas microbiome by comprehensive genome-resolved metagenomics of nearly 1600 species originating from multiple anaerobic digesters.</title>
        <authorList>
            <person name="Campanaro S."/>
            <person name="Treu L."/>
            <person name="Rodriguez-R L.M."/>
            <person name="Kovalovszki A."/>
            <person name="Ziels R.M."/>
            <person name="Maus I."/>
            <person name="Zhu X."/>
            <person name="Kougias P.G."/>
            <person name="Basile A."/>
            <person name="Luo G."/>
            <person name="Schluter A."/>
            <person name="Konstantinidis K.T."/>
            <person name="Angelidaki I."/>
        </authorList>
    </citation>
    <scope>NUCLEOTIDE SEQUENCE [LARGE SCALE GENOMIC DNA]</scope>
    <source>
        <strain evidence="6">AS22ysBPME_46</strain>
    </source>
</reference>
<gene>
    <name evidence="6" type="ORF">GX302_01075</name>
</gene>
<proteinExistence type="inferred from homology"/>
<dbReference type="GO" id="GO:0016614">
    <property type="term" value="F:oxidoreductase activity, acting on CH-OH group of donors"/>
    <property type="evidence" value="ECO:0007669"/>
    <property type="project" value="InterPro"/>
</dbReference>
<organism evidence="6 7">
    <name type="scientific">Methanosarcina flavescens</name>
    <dbReference type="NCBI Taxonomy" id="1715806"/>
    <lineage>
        <taxon>Archaea</taxon>
        <taxon>Methanobacteriati</taxon>
        <taxon>Methanobacteriota</taxon>
        <taxon>Stenosarchaea group</taxon>
        <taxon>Methanomicrobia</taxon>
        <taxon>Methanosarcinales</taxon>
        <taxon>Methanosarcinaceae</taxon>
        <taxon>Methanosarcina</taxon>
    </lineage>
</organism>
<keyword evidence="3" id="KW-0274">FAD</keyword>
<dbReference type="Proteomes" id="UP000585579">
    <property type="component" value="Unassembled WGS sequence"/>
</dbReference>
<feature type="domain" description="Glucose-methanol-choline oxidoreductase C-terminal" evidence="5">
    <location>
        <begin position="149"/>
        <end position="283"/>
    </location>
</feature>
<evidence type="ECO:0000256" key="1">
    <source>
        <dbReference type="ARBA" id="ARBA00010790"/>
    </source>
</evidence>
<protein>
    <recommendedName>
        <fullName evidence="5">Glucose-methanol-choline oxidoreductase C-terminal domain-containing protein</fullName>
    </recommendedName>
</protein>
<dbReference type="SUPFAM" id="SSF51905">
    <property type="entry name" value="FAD/NAD(P)-binding domain"/>
    <property type="match status" value="1"/>
</dbReference>
<evidence type="ECO:0000313" key="6">
    <source>
        <dbReference type="EMBL" id="NLK31462.1"/>
    </source>
</evidence>
<evidence type="ECO:0000256" key="4">
    <source>
        <dbReference type="ARBA" id="ARBA00023002"/>
    </source>
</evidence>
<accession>A0A7K4AS15</accession>
<dbReference type="InterPro" id="IPR007867">
    <property type="entry name" value="GMC_OxRtase_C"/>
</dbReference>
<sequence length="300" mass="32759">MAEKITGSHGIIDGVEGHFLNRIGSAIHSIRVNAKLVIISAGSIGSTQVLMKNSIAKDKTGKGLAMHPAPFILGDFPFEIRANQGIPISYTLHEFGVTNGVEDGGFLIQAVYLPPLQFSMALPATGRQGQDLMSRYNYFTMAGVETRDESNGVITLSDFGIPRMSYSFGEKELDIMSRGASIISKMWFRLGAKRVITSHMVKRELKSESEIPELINAIKKDPKNLLVGSAHPQGGNRMGSDPDRCVVDSNCKVYGFRNLFVCDASVFPTAVGVNPQMNIMALASIISDRINKNWDDFVSE</sequence>
<dbReference type="PANTHER" id="PTHR46056:SF12">
    <property type="entry name" value="LONG-CHAIN-ALCOHOL OXIDASE"/>
    <property type="match status" value="1"/>
</dbReference>
<evidence type="ECO:0000313" key="7">
    <source>
        <dbReference type="Proteomes" id="UP000585579"/>
    </source>
</evidence>
<keyword evidence="4" id="KW-0560">Oxidoreductase</keyword>
<dbReference type="OrthoDB" id="346033at2157"/>
<dbReference type="AlphaFoldDB" id="A0A7K4AS15"/>
<comment type="caution">
    <text evidence="6">The sequence shown here is derived from an EMBL/GenBank/DDBJ whole genome shotgun (WGS) entry which is preliminary data.</text>
</comment>
<evidence type="ECO:0000256" key="3">
    <source>
        <dbReference type="ARBA" id="ARBA00022827"/>
    </source>
</evidence>
<evidence type="ECO:0000256" key="2">
    <source>
        <dbReference type="ARBA" id="ARBA00022630"/>
    </source>
</evidence>
<dbReference type="InterPro" id="IPR036188">
    <property type="entry name" value="FAD/NAD-bd_sf"/>
</dbReference>
<comment type="similarity">
    <text evidence="1">Belongs to the GMC oxidoreductase family.</text>
</comment>